<proteinExistence type="predicted"/>
<dbReference type="Gene3D" id="1.10.287.130">
    <property type="match status" value="1"/>
</dbReference>
<keyword evidence="4 7" id="KW-0812">Transmembrane</keyword>
<feature type="transmembrane region" description="Helical" evidence="7">
    <location>
        <begin position="6"/>
        <end position="28"/>
    </location>
</feature>
<evidence type="ECO:0000256" key="4">
    <source>
        <dbReference type="ARBA" id="ARBA00022692"/>
    </source>
</evidence>
<dbReference type="InterPro" id="IPR042240">
    <property type="entry name" value="CHASE_sf"/>
</dbReference>
<dbReference type="Proteomes" id="UP000000547">
    <property type="component" value="Chromosome"/>
</dbReference>
<dbReference type="Pfam" id="PF03924">
    <property type="entry name" value="CHASE"/>
    <property type="match status" value="1"/>
</dbReference>
<comment type="catalytic activity">
    <reaction evidence="1">
        <text>ATP + protein L-histidine = ADP + protein N-phospho-L-histidine.</text>
        <dbReference type="EC" id="2.7.13.3"/>
    </reaction>
</comment>
<dbReference type="AlphaFoldDB" id="Q47XD7"/>
<dbReference type="EMBL" id="CP000083">
    <property type="protein sequence ID" value="AAZ24574.1"/>
    <property type="molecule type" value="Genomic_DNA"/>
</dbReference>
<dbReference type="PROSITE" id="PS50839">
    <property type="entry name" value="CHASE"/>
    <property type="match status" value="1"/>
</dbReference>
<feature type="transmembrane region" description="Helical" evidence="7">
    <location>
        <begin position="79"/>
        <end position="95"/>
    </location>
</feature>
<dbReference type="InterPro" id="IPR036097">
    <property type="entry name" value="HisK_dim/P_sf"/>
</dbReference>
<dbReference type="KEGG" id="cps:CPS_3871"/>
<evidence type="ECO:0000313" key="10">
    <source>
        <dbReference type="Proteomes" id="UP000000547"/>
    </source>
</evidence>
<dbReference type="InterPro" id="IPR006189">
    <property type="entry name" value="CHASE_dom"/>
</dbReference>
<dbReference type="RefSeq" id="WP_011044619.1">
    <property type="nucleotide sequence ID" value="NC_003910.7"/>
</dbReference>
<keyword evidence="9" id="KW-0418">Kinase</keyword>
<evidence type="ECO:0000256" key="2">
    <source>
        <dbReference type="ARBA" id="ARBA00004370"/>
    </source>
</evidence>
<dbReference type="STRING" id="167879.CPS_3871"/>
<dbReference type="PANTHER" id="PTHR45530:SF3">
    <property type="entry name" value="TWO-COMPONENT SYSTEM NARL FAMILY SENSOR HISTIDINE KINASE BARA"/>
    <property type="match status" value="1"/>
</dbReference>
<dbReference type="PANTHER" id="PTHR45530">
    <property type="entry name" value="SENSORY TRANSDUCTION HISTIDINE KINASE"/>
    <property type="match status" value="1"/>
</dbReference>
<feature type="domain" description="CHASE" evidence="8">
    <location>
        <begin position="250"/>
        <end position="430"/>
    </location>
</feature>
<sequence>MMQLHLPRIIISAILYLAVCFGAIWLINPQSLVNFVGPSAALISGLLLIWGITPLIAVLLVSPLLAVGLGYYFHLDANLSVMTIAVLAIILQGCWTKQLVYRFIHYKEWLTSRKQLFFFILRIGPIASLVSASSVLVIAMLDNQVMTGTFFYTFVNTWSTSMLAAVFFIPLLLLIKNAERFKLTKRLFVSFTSILGGLAILLLLKTSQHEQQDYRQALFNQSKTEVERLVLAEVDDVVNNINSLAALFKAREKVSLTEFNLFSEGILEQGSSVRALEWAPIVPFADRAGFEQESRKALKKDFAIIELLANGNTIPAQSRTQYAPLYYIYPQYNNQEALGLDVYSNPTHILSMQVVVNSKAVIASAPITLVQDELAKPGMLFSKAVFLPPEVNELASNEAQQKLSIIKEGKLLGFVVAVAQFDSFFEQLAQQKEQEVSFFIQDVSGSQPLSLFGQAFPTVNRHVDTITIEVFSRLWQIDIAEKQPWFSQAKSWQAWAVLIGGTFGAVLFQMLVLMMAAYSSELGQQVDIKTRALILAKESSEQKSLAKSNFLQSLNKELRVPLLAVKAFVEQLKKKGINNKQVTGISHAGSNVALLLDTMMDLSNIESGKITAKEDCFDFYGFLQRTESLLKASNAYEGKSIFFLIDESVPHYLNSDELYIQKLLNALIESAHHLLKVDSLRLSVKLHKHKLADTSLFFTLSPLNPASTNSTNLTNSNEQTFHAQSHDDLTADSTALAMAIKYSQLLGGDTSLGALSSGAGVLNASIRVTISSSEQQEIQQGLIFDLMS</sequence>
<dbReference type="SMART" id="SM00388">
    <property type="entry name" value="HisKA"/>
    <property type="match status" value="1"/>
</dbReference>
<evidence type="ECO:0000256" key="7">
    <source>
        <dbReference type="SAM" id="Phobius"/>
    </source>
</evidence>
<evidence type="ECO:0000259" key="8">
    <source>
        <dbReference type="PROSITE" id="PS50839"/>
    </source>
</evidence>
<keyword evidence="6 7" id="KW-0472">Membrane</keyword>
<dbReference type="InterPro" id="IPR003661">
    <property type="entry name" value="HisK_dim/P_dom"/>
</dbReference>
<dbReference type="EC" id="2.7.13.3" evidence="3"/>
<dbReference type="SUPFAM" id="SSF47384">
    <property type="entry name" value="Homodimeric domain of signal transducing histidine kinase"/>
    <property type="match status" value="1"/>
</dbReference>
<organism evidence="9 10">
    <name type="scientific">Colwellia psychrerythraea (strain 34H / ATCC BAA-681)</name>
    <name type="common">Vibrio psychroerythus</name>
    <dbReference type="NCBI Taxonomy" id="167879"/>
    <lineage>
        <taxon>Bacteria</taxon>
        <taxon>Pseudomonadati</taxon>
        <taxon>Pseudomonadota</taxon>
        <taxon>Gammaproteobacteria</taxon>
        <taxon>Alteromonadales</taxon>
        <taxon>Colwelliaceae</taxon>
        <taxon>Colwellia</taxon>
    </lineage>
</organism>
<evidence type="ECO:0000256" key="1">
    <source>
        <dbReference type="ARBA" id="ARBA00000085"/>
    </source>
</evidence>
<dbReference type="GO" id="GO:0016020">
    <property type="term" value="C:membrane"/>
    <property type="evidence" value="ECO:0007669"/>
    <property type="project" value="UniProtKB-SubCell"/>
</dbReference>
<accession>Q47XD7</accession>
<dbReference type="DNASU" id="3519046"/>
<evidence type="ECO:0000256" key="6">
    <source>
        <dbReference type="ARBA" id="ARBA00023136"/>
    </source>
</evidence>
<evidence type="ECO:0000256" key="5">
    <source>
        <dbReference type="ARBA" id="ARBA00022989"/>
    </source>
</evidence>
<name>Q47XD7_COLP3</name>
<feature type="transmembrane region" description="Helical" evidence="7">
    <location>
        <begin position="116"/>
        <end position="138"/>
    </location>
</feature>
<evidence type="ECO:0000256" key="3">
    <source>
        <dbReference type="ARBA" id="ARBA00012438"/>
    </source>
</evidence>
<reference evidence="9" key="1">
    <citation type="journal article" date="2005" name="Proc. Natl. Acad. Sci. U.S.A.">
        <title>The psychrophilic lifestyle as revealed by the genome sequence of Colwellia psychrerythraea 34H through genomic and proteomic analyses.</title>
        <authorList>
            <person name="Methe B.A."/>
            <person name="Nelson K.E."/>
            <person name="Deming J.W."/>
            <person name="Momen B."/>
            <person name="Melamud E."/>
            <person name="Zhang X."/>
            <person name="Moult J."/>
            <person name="Madupu R."/>
            <person name="Nelson W.C."/>
            <person name="Dodson R.J."/>
            <person name="Brinkac L.M."/>
            <person name="Daugherty S.C."/>
            <person name="Durkin A.S."/>
            <person name="DeBoy R.T."/>
            <person name="Kolonay J.F."/>
            <person name="Sullivan S.A."/>
            <person name="Zhou L."/>
            <person name="Davidsen T.M."/>
            <person name="Wu M."/>
            <person name="Huston A.L."/>
            <person name="Lewis M."/>
            <person name="Weaver B."/>
            <person name="Weidman J.F."/>
            <person name="Khouri H."/>
            <person name="Utterback T.R."/>
            <person name="Feldblyum T.V."/>
            <person name="Fraser C.M."/>
        </authorList>
    </citation>
    <scope>NUCLEOTIDE SEQUENCE [LARGE SCALE GENOMIC DNA]</scope>
    <source>
        <strain evidence="9">34H</strain>
    </source>
</reference>
<dbReference type="Gene3D" id="3.30.450.350">
    <property type="entry name" value="CHASE domain"/>
    <property type="match status" value="1"/>
</dbReference>
<gene>
    <name evidence="9" type="ordered locus">CPS_3871</name>
</gene>
<keyword evidence="5 7" id="KW-1133">Transmembrane helix</keyword>
<feature type="transmembrane region" description="Helical" evidence="7">
    <location>
        <begin position="40"/>
        <end position="73"/>
    </location>
</feature>
<dbReference type="SMART" id="SM01079">
    <property type="entry name" value="CHASE"/>
    <property type="match status" value="1"/>
</dbReference>
<comment type="subcellular location">
    <subcellularLocation>
        <location evidence="2">Membrane</location>
    </subcellularLocation>
</comment>
<protein>
    <recommendedName>
        <fullName evidence="3">histidine kinase</fullName>
        <ecNumber evidence="3">2.7.13.3</ecNumber>
    </recommendedName>
</protein>
<feature type="transmembrane region" description="Helical" evidence="7">
    <location>
        <begin position="187"/>
        <end position="204"/>
    </location>
</feature>
<dbReference type="HOGENOM" id="CLU_355911_0_0_6"/>
<feature type="transmembrane region" description="Helical" evidence="7">
    <location>
        <begin position="150"/>
        <end position="175"/>
    </location>
</feature>
<evidence type="ECO:0000313" key="9">
    <source>
        <dbReference type="EMBL" id="AAZ24574.1"/>
    </source>
</evidence>
<keyword evidence="9" id="KW-0808">Transferase</keyword>
<dbReference type="GO" id="GO:0000155">
    <property type="term" value="F:phosphorelay sensor kinase activity"/>
    <property type="evidence" value="ECO:0007669"/>
    <property type="project" value="InterPro"/>
</dbReference>